<dbReference type="InterPro" id="IPR043148">
    <property type="entry name" value="TagF_C"/>
</dbReference>
<dbReference type="Pfam" id="PF04464">
    <property type="entry name" value="Glyphos_transf"/>
    <property type="match status" value="1"/>
</dbReference>
<organism evidence="1">
    <name type="scientific">marine metagenome</name>
    <dbReference type="NCBI Taxonomy" id="408172"/>
    <lineage>
        <taxon>unclassified sequences</taxon>
        <taxon>metagenomes</taxon>
        <taxon>ecological metagenomes</taxon>
    </lineage>
</organism>
<reference evidence="1" key="1">
    <citation type="submission" date="2018-05" db="EMBL/GenBank/DDBJ databases">
        <authorList>
            <person name="Lanie J.A."/>
            <person name="Ng W.-L."/>
            <person name="Kazmierczak K.M."/>
            <person name="Andrzejewski T.M."/>
            <person name="Davidsen T.M."/>
            <person name="Wayne K.J."/>
            <person name="Tettelin H."/>
            <person name="Glass J.I."/>
            <person name="Rusch D."/>
            <person name="Podicherti R."/>
            <person name="Tsui H.-C.T."/>
            <person name="Winkler M.E."/>
        </authorList>
    </citation>
    <scope>NUCLEOTIDE SEQUENCE</scope>
</reference>
<dbReference type="Gene3D" id="3.40.50.12580">
    <property type="match status" value="1"/>
</dbReference>
<dbReference type="EMBL" id="UINC01024676">
    <property type="protein sequence ID" value="SVA98784.1"/>
    <property type="molecule type" value="Genomic_DNA"/>
</dbReference>
<proteinExistence type="predicted"/>
<protein>
    <recommendedName>
        <fullName evidence="2">CDP-glycerol:poly(Glycerophosphate) glycerophosphotransferase</fullName>
    </recommendedName>
</protein>
<gene>
    <name evidence="1" type="ORF">METZ01_LOCUS151638</name>
</gene>
<accession>A0A382ABM2</accession>
<name>A0A382ABM2_9ZZZZ</name>
<sequence>MKITKSVFGKEWAELEKFNKLDLDERSIVFYSESSVILYPYAEELINELEKRGQKICYVTSSKDDPIFKNENKNVKSFYIGEGAARTMFFMELKARVLIMTMADLETYYIKRSKTFPVNYIYLFHSVNSPLKGFQSGKDSKGAFDHYDTIFCVGPHQIQEFREREQLYNLKQKNLVECGYGLFDKLLKTKPLHAQQNFLSKNGKKKILIAPSWGKQNLLETIGIDLVKILLDAGYHVTVRPHPMIIKNSSKIIKKIREKFEGNADFILDADTSSFEQLFSSYALITDWSSISYEYAFVCERPVIYVDDPKNVHNKEYDKLNLVPFEISIRDKIGEIVSVQNLEKLPERIEFLYGHVTEFKSKIEKIRDDTIFNIGKSGKVAAIEINKIINGGRHDQNSF</sequence>
<evidence type="ECO:0008006" key="2">
    <source>
        <dbReference type="Google" id="ProtNLM"/>
    </source>
</evidence>
<dbReference type="GO" id="GO:0047355">
    <property type="term" value="F:CDP-glycerol glycerophosphotransferase activity"/>
    <property type="evidence" value="ECO:0007669"/>
    <property type="project" value="InterPro"/>
</dbReference>
<dbReference type="AlphaFoldDB" id="A0A382ABM2"/>
<dbReference type="InterPro" id="IPR007554">
    <property type="entry name" value="Glycerophosphate_synth"/>
</dbReference>
<evidence type="ECO:0000313" key="1">
    <source>
        <dbReference type="EMBL" id="SVA98784.1"/>
    </source>
</evidence>
<dbReference type="GO" id="GO:0016020">
    <property type="term" value="C:membrane"/>
    <property type="evidence" value="ECO:0007669"/>
    <property type="project" value="InterPro"/>
</dbReference>